<sequence>MFPDPLGCFRIGPGLAAEAGDGGYCRAEAEDSRVDTRPRPQAPPLPPLLGSAVDEMFYTMNRPAKALSHEAAEGDDALLQCLRDPPDNDPKQLSWSRMPQEVPFLTLNQGSPGLRIQKGLRIIWLLVLNVSERTGGFHWCELGHPSEQHGQSRWAVSVQGSELTVAPGSTLWLPCEMPNSTGATYSIFWTHARSKTSNITLLHLELWEEHPNTTEWALSILKGGATLLLPQVTAQSAGIYHCHLGNRTLKMQLEVAAQSVLRWLLETGSWKVLAVTLIYMIFCLGSLLGFLQFRRALSTRKKRKRMTDPTRRFFKVTPPPGSGAQNQYGNVLSLSAPTSGTARSLRWAAGLGASAQSYGHTLSDVQEAGAAASGSPLGAGPEEEEGEAYEEPDSEEGSQCYENDSSREQDHLSQDGSGYENPEDGTLDPEDDDSFSNGSQSYEDMRGILYAAPQLRSIRAQPGANHEEDADSYENMDNPDGPEPVWGGGSSMGTWSTR</sequence>
<dbReference type="GO" id="GO:0002322">
    <property type="term" value="P:B cell proliferation involved in immune response"/>
    <property type="evidence" value="ECO:0007669"/>
    <property type="project" value="InterPro"/>
</dbReference>
<comment type="caution">
    <text evidence="4">The sequence shown here is derived from an EMBL/GenBank/DDBJ whole genome shotgun (WGS) entry which is preliminary data.</text>
</comment>
<feature type="compositionally biased region" description="Acidic residues" evidence="1">
    <location>
        <begin position="381"/>
        <end position="396"/>
    </location>
</feature>
<dbReference type="InterPro" id="IPR042341">
    <property type="entry name" value="CD19"/>
</dbReference>
<dbReference type="CDD" id="cd23998">
    <property type="entry name" value="CD19_protodomain_3_4"/>
    <property type="match status" value="1"/>
</dbReference>
<feature type="region of interest" description="Disordered" evidence="1">
    <location>
        <begin position="301"/>
        <end position="330"/>
    </location>
</feature>
<dbReference type="Proteomes" id="UP000700334">
    <property type="component" value="Unassembled WGS sequence"/>
</dbReference>
<proteinExistence type="predicted"/>
<keyword evidence="5" id="KW-1185">Reference proteome</keyword>
<dbReference type="InterPro" id="IPR013106">
    <property type="entry name" value="Ig_V-set"/>
</dbReference>
<feature type="region of interest" description="Disordered" evidence="1">
    <location>
        <begin position="367"/>
        <end position="498"/>
    </location>
</feature>
<feature type="compositionally biased region" description="Basic and acidic residues" evidence="1">
    <location>
        <begin position="404"/>
        <end position="413"/>
    </location>
</feature>
<feature type="transmembrane region" description="Helical" evidence="2">
    <location>
        <begin position="272"/>
        <end position="293"/>
    </location>
</feature>
<dbReference type="OrthoDB" id="9449216at2759"/>
<dbReference type="Pfam" id="PF07686">
    <property type="entry name" value="V-set"/>
    <property type="match status" value="1"/>
</dbReference>
<organism evidence="4 5">
    <name type="scientific">Galemys pyrenaicus</name>
    <name type="common">Iberian desman</name>
    <name type="synonym">Pyrenean desman</name>
    <dbReference type="NCBI Taxonomy" id="202257"/>
    <lineage>
        <taxon>Eukaryota</taxon>
        <taxon>Metazoa</taxon>
        <taxon>Chordata</taxon>
        <taxon>Craniata</taxon>
        <taxon>Vertebrata</taxon>
        <taxon>Euteleostomi</taxon>
        <taxon>Mammalia</taxon>
        <taxon>Eutheria</taxon>
        <taxon>Laurasiatheria</taxon>
        <taxon>Eulipotyphla</taxon>
        <taxon>Talpidae</taxon>
        <taxon>Galemys</taxon>
    </lineage>
</organism>
<keyword evidence="2" id="KW-1133">Transmembrane helix</keyword>
<gene>
    <name evidence="4" type="ORF">J0S82_012863</name>
</gene>
<keyword evidence="2" id="KW-0472">Membrane</keyword>
<protein>
    <submittedName>
        <fullName evidence="4">B-lymphocyte antigen CD19</fullName>
    </submittedName>
</protein>
<dbReference type="SMART" id="SM00409">
    <property type="entry name" value="IG"/>
    <property type="match status" value="2"/>
</dbReference>
<dbReference type="GO" id="GO:0050853">
    <property type="term" value="P:B cell receptor signaling pathway"/>
    <property type="evidence" value="ECO:0007669"/>
    <property type="project" value="TreeGrafter"/>
</dbReference>
<evidence type="ECO:0000313" key="5">
    <source>
        <dbReference type="Proteomes" id="UP000700334"/>
    </source>
</evidence>
<feature type="compositionally biased region" description="Acidic residues" evidence="1">
    <location>
        <begin position="421"/>
        <end position="434"/>
    </location>
</feature>
<dbReference type="GO" id="GO:0009897">
    <property type="term" value="C:external side of plasma membrane"/>
    <property type="evidence" value="ECO:0007669"/>
    <property type="project" value="TreeGrafter"/>
</dbReference>
<dbReference type="InterPro" id="IPR007110">
    <property type="entry name" value="Ig-like_dom"/>
</dbReference>
<evidence type="ECO:0000256" key="2">
    <source>
        <dbReference type="SAM" id="Phobius"/>
    </source>
</evidence>
<feature type="compositionally biased region" description="Low complexity" evidence="1">
    <location>
        <begin position="368"/>
        <end position="380"/>
    </location>
</feature>
<dbReference type="InterPro" id="IPR003599">
    <property type="entry name" value="Ig_sub"/>
</dbReference>
<feature type="domain" description="Ig-like" evidence="3">
    <location>
        <begin position="145"/>
        <end position="256"/>
    </location>
</feature>
<dbReference type="InterPro" id="IPR036179">
    <property type="entry name" value="Ig-like_dom_sf"/>
</dbReference>
<dbReference type="PANTHER" id="PTHR16674:SF2">
    <property type="entry name" value="B-LYMPHOCYTE ANTIGEN CD19"/>
    <property type="match status" value="1"/>
</dbReference>
<dbReference type="AlphaFoldDB" id="A0A8J6AAC3"/>
<dbReference type="PANTHER" id="PTHR16674">
    <property type="entry name" value="B-LYMPHOCYTE ANTIGEN CD19"/>
    <property type="match status" value="1"/>
</dbReference>
<accession>A0A8J6AAC3</accession>
<reference evidence="4" key="1">
    <citation type="journal article" date="2021" name="Evol. Appl.">
        <title>The genome of the Pyrenean desman and the effects of bottlenecks and inbreeding on the genomic landscape of an endangered species.</title>
        <authorList>
            <person name="Escoda L."/>
            <person name="Castresana J."/>
        </authorList>
    </citation>
    <scope>NUCLEOTIDE SEQUENCE</scope>
    <source>
        <strain evidence="4">IBE-C5619</strain>
    </source>
</reference>
<keyword evidence="2" id="KW-0812">Transmembrane</keyword>
<evidence type="ECO:0000259" key="3">
    <source>
        <dbReference type="PROSITE" id="PS50835"/>
    </source>
</evidence>
<evidence type="ECO:0000256" key="1">
    <source>
        <dbReference type="SAM" id="MobiDB-lite"/>
    </source>
</evidence>
<dbReference type="PROSITE" id="PS50835">
    <property type="entry name" value="IG_LIKE"/>
    <property type="match status" value="1"/>
</dbReference>
<dbReference type="SUPFAM" id="SSF48726">
    <property type="entry name" value="Immunoglobulin"/>
    <property type="match status" value="1"/>
</dbReference>
<name>A0A8J6AAC3_GALPY</name>
<dbReference type="Gene3D" id="2.60.40.10">
    <property type="entry name" value="Immunoglobulins"/>
    <property type="match status" value="1"/>
</dbReference>
<dbReference type="InterPro" id="IPR013783">
    <property type="entry name" value="Ig-like_fold"/>
</dbReference>
<dbReference type="GO" id="GO:0050864">
    <property type="term" value="P:regulation of B cell activation"/>
    <property type="evidence" value="ECO:0007669"/>
    <property type="project" value="InterPro"/>
</dbReference>
<evidence type="ECO:0000313" key="4">
    <source>
        <dbReference type="EMBL" id="KAG8513550.1"/>
    </source>
</evidence>
<dbReference type="EMBL" id="JAGFMF010011768">
    <property type="protein sequence ID" value="KAG8513550.1"/>
    <property type="molecule type" value="Genomic_DNA"/>
</dbReference>